<keyword evidence="1" id="KW-1133">Transmembrane helix</keyword>
<dbReference type="PANTHER" id="PTHR30441">
    <property type="entry name" value="DUF748 DOMAIN-CONTAINING PROTEIN"/>
    <property type="match status" value="1"/>
</dbReference>
<dbReference type="RefSeq" id="WP_102950398.1">
    <property type="nucleotide sequence ID" value="NZ_CP024847.1"/>
</dbReference>
<reference evidence="4" key="1">
    <citation type="submission" date="2017-11" db="EMBL/GenBank/DDBJ databases">
        <authorList>
            <person name="Chan K.G."/>
            <person name="Lee L.S."/>
        </authorList>
    </citation>
    <scope>NUCLEOTIDE SEQUENCE [LARGE SCALE GENOMIC DNA]</scope>
    <source>
        <strain evidence="4">DSM 100970</strain>
    </source>
</reference>
<dbReference type="GO" id="GO:0005886">
    <property type="term" value="C:plasma membrane"/>
    <property type="evidence" value="ECO:0007669"/>
    <property type="project" value="TreeGrafter"/>
</dbReference>
<dbReference type="Pfam" id="PF05170">
    <property type="entry name" value="AsmA"/>
    <property type="match status" value="1"/>
</dbReference>
<organism evidence="3 4">
    <name type="scientific">Aquella oligotrophica</name>
    <dbReference type="NCBI Taxonomy" id="2067065"/>
    <lineage>
        <taxon>Bacteria</taxon>
        <taxon>Pseudomonadati</taxon>
        <taxon>Pseudomonadota</taxon>
        <taxon>Betaproteobacteria</taxon>
        <taxon>Neisseriales</taxon>
        <taxon>Neisseriaceae</taxon>
        <taxon>Aquella</taxon>
    </lineage>
</organism>
<sequence length="880" mass="93978">MNYKKIIRISLISVVSIVGVGVLTVVSVVTLVNPNRFKPLIEKAAHEATGRKLTLAGDISWTVYPNLGLKLNDVSLSNESGFSPANMLQVKSADVAVGLFPLLYNHLVVKNLVVDGLTMSLAQQNGKNNWTFTPVSEPSTAGGTGGGESQAIHVSLSGMKLSNLTVSYDDYDGKIHQSIKQANLMVDSGFGGGIEYDSKAELIDLSKVKFNYNDDAIGEMTFTAANFGNPKFSGDFKVSKLAANKLLNDLNIAVKERKGKSILNNITFDGKVSGTKQNLELDNFSFNLSDALKGKVSLVAKGLDKSPSFSGDVNLSEMDLKALMNQSPVQVRELENNKLLKNRAAFSAKFSGDMNNLRLNGYHFKLADIMQASGNLQVKNFKNPAIVGDVSLPEFNLNQVLDSLNVATKERKDKPLLNKFAFSSKFNGGLNSMTLSGYSFKVGGLVSGSGSSVQIQNFSNPAITGDINLPEFNLNQTLDGLNIAAADRKNKPLLNKFAFHSRFKGDMNNMTLSGYNFKAGGIFAGSGNGVQVQNFANPKVSGDINLPTFSANQVMQQMGMTPPDIPNKARLNQVALRTNFAGSQTAMNLSQMLLKVSNTNISGNVNVTSFKPLAVTENITIDALDVSDFSDVNGFKVPLKNIQIQGNSSIAANGEMSTLNGRQSVQVGNVTLLGFSVDEQVHYMDRTISGSNPNGDVLRQLGNAVQINQAMDKVKAEVVKATSPGPKDYSKKTDLGSFVTIAVIKNGLVNPSAFKLSGPSLSANGGGSVNLATKTLNYNVSSQLLVSGINPVFKKLTFPATVKGSFKDPSLSVDWSSITQQLIKYAITNGGDQIKNAVSQGINQAVGNQIRQSVGQQGGDQVIDGASKAVTGVIQNIFGK</sequence>
<dbReference type="InterPro" id="IPR052894">
    <property type="entry name" value="AsmA-related"/>
</dbReference>
<dbReference type="Proteomes" id="UP000236655">
    <property type="component" value="Chromosome"/>
</dbReference>
<protein>
    <recommendedName>
        <fullName evidence="2">AsmA domain-containing protein</fullName>
    </recommendedName>
</protein>
<feature type="transmembrane region" description="Helical" evidence="1">
    <location>
        <begin position="12"/>
        <end position="32"/>
    </location>
</feature>
<evidence type="ECO:0000313" key="3">
    <source>
        <dbReference type="EMBL" id="AUR51098.1"/>
    </source>
</evidence>
<keyword evidence="4" id="KW-1185">Reference proteome</keyword>
<gene>
    <name evidence="3" type="ORF">CUN60_01840</name>
</gene>
<dbReference type="EMBL" id="CP024847">
    <property type="protein sequence ID" value="AUR51098.1"/>
    <property type="molecule type" value="Genomic_DNA"/>
</dbReference>
<dbReference type="InterPro" id="IPR007844">
    <property type="entry name" value="AsmA"/>
</dbReference>
<name>A0A2I7N3S9_9NEIS</name>
<dbReference type="OrthoDB" id="9766390at2"/>
<feature type="domain" description="AsmA" evidence="2">
    <location>
        <begin position="4"/>
        <end position="370"/>
    </location>
</feature>
<keyword evidence="1" id="KW-0472">Membrane</keyword>
<evidence type="ECO:0000259" key="2">
    <source>
        <dbReference type="Pfam" id="PF05170"/>
    </source>
</evidence>
<dbReference type="KEGG" id="nba:CUN60_01840"/>
<evidence type="ECO:0000256" key="1">
    <source>
        <dbReference type="SAM" id="Phobius"/>
    </source>
</evidence>
<dbReference type="GO" id="GO:0090313">
    <property type="term" value="P:regulation of protein targeting to membrane"/>
    <property type="evidence" value="ECO:0007669"/>
    <property type="project" value="TreeGrafter"/>
</dbReference>
<proteinExistence type="predicted"/>
<dbReference type="PANTHER" id="PTHR30441:SF4">
    <property type="entry name" value="PROTEIN ASMA"/>
    <property type="match status" value="1"/>
</dbReference>
<dbReference type="AlphaFoldDB" id="A0A2I7N3S9"/>
<evidence type="ECO:0000313" key="4">
    <source>
        <dbReference type="Proteomes" id="UP000236655"/>
    </source>
</evidence>
<accession>A0A2I7N3S9</accession>
<keyword evidence="1" id="KW-0812">Transmembrane</keyword>